<evidence type="ECO:0000313" key="2">
    <source>
        <dbReference type="EMBL" id="PIA57784.1"/>
    </source>
</evidence>
<sequence length="110" mass="12824">MGFKLEGKTRKNLQYLESIVSRLMFFNAIWISYVSFFVLASTKMELKERKEWGMPRFKLGIYMFVGLIILLTTLMHLLDQLFIEEEDISHITKINGGAEDDAAWKAKKLS</sequence>
<accession>A0A2G5EPV1</accession>
<keyword evidence="3" id="KW-1185">Reference proteome</keyword>
<dbReference type="InParanoid" id="A0A2G5EPV1"/>
<keyword evidence="1" id="KW-0812">Transmembrane</keyword>
<protein>
    <submittedName>
        <fullName evidence="2">Uncharacterized protein</fullName>
    </submittedName>
</protein>
<name>A0A2G5EPV1_AQUCA</name>
<gene>
    <name evidence="2" type="ORF">AQUCO_00500006v1</name>
</gene>
<organism evidence="2 3">
    <name type="scientific">Aquilegia coerulea</name>
    <name type="common">Rocky mountain columbine</name>
    <dbReference type="NCBI Taxonomy" id="218851"/>
    <lineage>
        <taxon>Eukaryota</taxon>
        <taxon>Viridiplantae</taxon>
        <taxon>Streptophyta</taxon>
        <taxon>Embryophyta</taxon>
        <taxon>Tracheophyta</taxon>
        <taxon>Spermatophyta</taxon>
        <taxon>Magnoliopsida</taxon>
        <taxon>Ranunculales</taxon>
        <taxon>Ranunculaceae</taxon>
        <taxon>Thalictroideae</taxon>
        <taxon>Aquilegia</taxon>
    </lineage>
</organism>
<dbReference type="Proteomes" id="UP000230069">
    <property type="component" value="Unassembled WGS sequence"/>
</dbReference>
<keyword evidence="1" id="KW-1133">Transmembrane helix</keyword>
<feature type="transmembrane region" description="Helical" evidence="1">
    <location>
        <begin position="59"/>
        <end position="78"/>
    </location>
</feature>
<dbReference type="AlphaFoldDB" id="A0A2G5EPV1"/>
<evidence type="ECO:0000313" key="3">
    <source>
        <dbReference type="Proteomes" id="UP000230069"/>
    </source>
</evidence>
<reference evidence="2 3" key="1">
    <citation type="submission" date="2017-09" db="EMBL/GenBank/DDBJ databases">
        <title>WGS assembly of Aquilegia coerulea Goldsmith.</title>
        <authorList>
            <person name="Hodges S."/>
            <person name="Kramer E."/>
            <person name="Nordborg M."/>
            <person name="Tomkins J."/>
            <person name="Borevitz J."/>
            <person name="Derieg N."/>
            <person name="Yan J."/>
            <person name="Mihaltcheva S."/>
            <person name="Hayes R.D."/>
            <person name="Rokhsar D."/>
        </authorList>
    </citation>
    <scope>NUCLEOTIDE SEQUENCE [LARGE SCALE GENOMIC DNA]</scope>
    <source>
        <strain evidence="3">cv. Goldsmith</strain>
    </source>
</reference>
<dbReference type="EMBL" id="KZ305022">
    <property type="protein sequence ID" value="PIA57784.1"/>
    <property type="molecule type" value="Genomic_DNA"/>
</dbReference>
<proteinExistence type="predicted"/>
<feature type="transmembrane region" description="Helical" evidence="1">
    <location>
        <begin position="20"/>
        <end position="39"/>
    </location>
</feature>
<evidence type="ECO:0000256" key="1">
    <source>
        <dbReference type="SAM" id="Phobius"/>
    </source>
</evidence>
<keyword evidence="1" id="KW-0472">Membrane</keyword>